<dbReference type="Pfam" id="PF00288">
    <property type="entry name" value="GHMP_kinases_N"/>
    <property type="match status" value="1"/>
</dbReference>
<dbReference type="InterPro" id="IPR029044">
    <property type="entry name" value="Nucleotide-diphossugar_trans"/>
</dbReference>
<dbReference type="AlphaFoldDB" id="A0AAN8ZZS6"/>
<dbReference type="PANTHER" id="PTHR38710:SF1">
    <property type="entry name" value="WITH PUTATIVE URIDYL PYROPHOSPHORYLASE-RELATED"/>
    <property type="match status" value="1"/>
</dbReference>
<evidence type="ECO:0000259" key="5">
    <source>
        <dbReference type="Pfam" id="PF08544"/>
    </source>
</evidence>
<feature type="domain" description="GHMP kinase C-terminal" evidence="5">
    <location>
        <begin position="529"/>
        <end position="604"/>
    </location>
</feature>
<organism evidence="6 7">
    <name type="scientific">Halocaridina rubra</name>
    <name type="common">Hawaiian red shrimp</name>
    <dbReference type="NCBI Taxonomy" id="373956"/>
    <lineage>
        <taxon>Eukaryota</taxon>
        <taxon>Metazoa</taxon>
        <taxon>Ecdysozoa</taxon>
        <taxon>Arthropoda</taxon>
        <taxon>Crustacea</taxon>
        <taxon>Multicrustacea</taxon>
        <taxon>Malacostraca</taxon>
        <taxon>Eumalacostraca</taxon>
        <taxon>Eucarida</taxon>
        <taxon>Decapoda</taxon>
        <taxon>Pleocyemata</taxon>
        <taxon>Caridea</taxon>
        <taxon>Atyoidea</taxon>
        <taxon>Atyidae</taxon>
        <taxon>Halocaridina</taxon>
    </lineage>
</organism>
<protein>
    <recommendedName>
        <fullName evidence="8">Glucuronokinase 2</fullName>
    </recommendedName>
</protein>
<dbReference type="FunFam" id="3.30.230.10:FF:000090">
    <property type="entry name" value="glucuronokinase 1-like isoform X1"/>
    <property type="match status" value="1"/>
</dbReference>
<proteinExistence type="predicted"/>
<evidence type="ECO:0000256" key="1">
    <source>
        <dbReference type="ARBA" id="ARBA00022741"/>
    </source>
</evidence>
<dbReference type="EMBL" id="JAXCGZ010015805">
    <property type="protein sequence ID" value="KAK7069818.1"/>
    <property type="molecule type" value="Genomic_DNA"/>
</dbReference>
<keyword evidence="1" id="KW-0547">Nucleotide-binding</keyword>
<dbReference type="PANTHER" id="PTHR38710">
    <property type="entry name" value="WITH PUTATIVE URIDYL PYROPHOSPHORYLASE-RELATED"/>
    <property type="match status" value="1"/>
</dbReference>
<dbReference type="InterPro" id="IPR006204">
    <property type="entry name" value="GHMP_kinase_N_dom"/>
</dbReference>
<dbReference type="InterPro" id="IPR036554">
    <property type="entry name" value="GHMP_kinase_C_sf"/>
</dbReference>
<feature type="domain" description="GHMP kinase N-terminal" evidence="3">
    <location>
        <begin position="376"/>
        <end position="456"/>
    </location>
</feature>
<evidence type="ECO:0000313" key="7">
    <source>
        <dbReference type="Proteomes" id="UP001381693"/>
    </source>
</evidence>
<dbReference type="InterPro" id="IPR053034">
    <property type="entry name" value="Glucuronokinase-like"/>
</dbReference>
<dbReference type="GO" id="GO:0005524">
    <property type="term" value="F:ATP binding"/>
    <property type="evidence" value="ECO:0007669"/>
    <property type="project" value="UniProtKB-KW"/>
</dbReference>
<dbReference type="Pfam" id="PF00483">
    <property type="entry name" value="NTP_transferase"/>
    <property type="match status" value="1"/>
</dbReference>
<gene>
    <name evidence="6" type="ORF">SK128_016027</name>
</gene>
<dbReference type="InterPro" id="IPR005835">
    <property type="entry name" value="NTP_transferase_dom"/>
</dbReference>
<keyword evidence="7" id="KW-1185">Reference proteome</keyword>
<evidence type="ECO:0000256" key="2">
    <source>
        <dbReference type="ARBA" id="ARBA00022840"/>
    </source>
</evidence>
<dbReference type="SUPFAM" id="SSF55060">
    <property type="entry name" value="GHMP Kinase, C-terminal domain"/>
    <property type="match status" value="1"/>
</dbReference>
<feature type="domain" description="Nucleotidyl transferase" evidence="4">
    <location>
        <begin position="36"/>
        <end position="220"/>
    </location>
</feature>
<keyword evidence="2" id="KW-0067">ATP-binding</keyword>
<sequence length="625" mass="70538">MVNRGLVCVILAAGHAQQLSKEIEFDKSDNYSHLRGVPKALLPAPRGRRILDYWWDAIKTRQLFSDVFLVTNADKYKYFERWATASDFPVENIINDGSTLLSNGLGAVADFDLAIRIKKLWENEIMVVAGDMLFQDSKFDMAQVVDYFRRKPNGDLAIYYEMEDSESTTSRGIVEVCPQTNRIVKFLEKPSPGETNSRNASVVFYVFRSETVSLIPEYIASYLDMSHRNFGLFMEWLISEKKISVYGMKLPTGFQLIGQVGLTDYESWISYFSDQAKKESKDPIMKRAYARIGLMRNPSDGFYGKTISLSIANFWAEVTITESSTLRLIPHPLNDPTEFGSLADLHGISDKEGYLGGLRLLQATCKKFYHYCVNRGIALARRNFTLSYDTNIPRQVGLAGSSAIVTATLKCLMAFFNLTDHDMPQTSQPQFILDVEKEELRINAGLQDRVVQIYEGLVYMDFTQSLMESQGHGNYEHIDTRLPPLFLVYLPNPSDSGKIHSDVSLRWHRGDEEVKKGMRKFAELTDKAAVAIKNQEWASLADLMNENFNVRRQLYGDGALGADNLRMIEIGRSFGAAVKFPGSGGAVLGLLNDQSKMDELQRAYQLEGCVIVDIIPNRAQQSTKT</sequence>
<dbReference type="SUPFAM" id="SSF53448">
    <property type="entry name" value="Nucleotide-diphospho-sugar transferases"/>
    <property type="match status" value="1"/>
</dbReference>
<accession>A0AAN8ZZS6</accession>
<evidence type="ECO:0000259" key="3">
    <source>
        <dbReference type="Pfam" id="PF00288"/>
    </source>
</evidence>
<evidence type="ECO:0008006" key="8">
    <source>
        <dbReference type="Google" id="ProtNLM"/>
    </source>
</evidence>
<dbReference type="InterPro" id="IPR013750">
    <property type="entry name" value="GHMP_kinase_C_dom"/>
</dbReference>
<evidence type="ECO:0000313" key="6">
    <source>
        <dbReference type="EMBL" id="KAK7069818.1"/>
    </source>
</evidence>
<evidence type="ECO:0000259" key="4">
    <source>
        <dbReference type="Pfam" id="PF00483"/>
    </source>
</evidence>
<dbReference type="Proteomes" id="UP001381693">
    <property type="component" value="Unassembled WGS sequence"/>
</dbReference>
<reference evidence="6 7" key="1">
    <citation type="submission" date="2023-11" db="EMBL/GenBank/DDBJ databases">
        <title>Halocaridina rubra genome assembly.</title>
        <authorList>
            <person name="Smith C."/>
        </authorList>
    </citation>
    <scope>NUCLEOTIDE SEQUENCE [LARGE SCALE GENOMIC DNA]</scope>
    <source>
        <strain evidence="6">EP-1</strain>
        <tissue evidence="6">Whole</tissue>
    </source>
</reference>
<dbReference type="SUPFAM" id="SSF54211">
    <property type="entry name" value="Ribosomal protein S5 domain 2-like"/>
    <property type="match status" value="1"/>
</dbReference>
<dbReference type="Gene3D" id="3.30.230.120">
    <property type="match status" value="1"/>
</dbReference>
<dbReference type="GO" id="GO:0047940">
    <property type="term" value="F:glucuronokinase activity"/>
    <property type="evidence" value="ECO:0007669"/>
    <property type="project" value="TreeGrafter"/>
</dbReference>
<dbReference type="Pfam" id="PF08544">
    <property type="entry name" value="GHMP_kinases_C"/>
    <property type="match status" value="1"/>
</dbReference>
<dbReference type="InterPro" id="IPR020568">
    <property type="entry name" value="Ribosomal_Su5_D2-typ_SF"/>
</dbReference>
<name>A0AAN8ZZS6_HALRR</name>
<dbReference type="Gene3D" id="3.90.550.10">
    <property type="entry name" value="Spore Coat Polysaccharide Biosynthesis Protein SpsA, Chain A"/>
    <property type="match status" value="1"/>
</dbReference>
<comment type="caution">
    <text evidence="6">The sequence shown here is derived from an EMBL/GenBank/DDBJ whole genome shotgun (WGS) entry which is preliminary data.</text>
</comment>